<feature type="transmembrane region" description="Helical" evidence="9">
    <location>
        <begin position="280"/>
        <end position="301"/>
    </location>
</feature>
<gene>
    <name evidence="9 10" type="primary">kdpA</name>
    <name evidence="10" type="ORF">RIF25_13780</name>
</gene>
<feature type="transmembrane region" description="Helical" evidence="9">
    <location>
        <begin position="413"/>
        <end position="437"/>
    </location>
</feature>
<feature type="transmembrane region" description="Helical" evidence="9">
    <location>
        <begin position="524"/>
        <end position="552"/>
    </location>
</feature>
<feature type="transmembrane region" description="Helical" evidence="9">
    <location>
        <begin position="478"/>
        <end position="503"/>
    </location>
</feature>
<dbReference type="PANTHER" id="PTHR30607">
    <property type="entry name" value="POTASSIUM-TRANSPORTING ATPASE A CHAIN"/>
    <property type="match status" value="1"/>
</dbReference>
<feature type="transmembrane region" description="Helical" evidence="9">
    <location>
        <begin position="68"/>
        <end position="90"/>
    </location>
</feature>
<evidence type="ECO:0000313" key="10">
    <source>
        <dbReference type="EMBL" id="MDS3861872.1"/>
    </source>
</evidence>
<dbReference type="EMBL" id="JAVMIP010000017">
    <property type="protein sequence ID" value="MDS3861872.1"/>
    <property type="molecule type" value="Genomic_DNA"/>
</dbReference>
<keyword evidence="2 9" id="KW-1003">Cell membrane</keyword>
<accession>A0AAE4FV63</accession>
<keyword evidence="5 9" id="KW-0630">Potassium</keyword>
<dbReference type="HAMAP" id="MF_00275">
    <property type="entry name" value="KdpA"/>
    <property type="match status" value="1"/>
</dbReference>
<evidence type="ECO:0000256" key="2">
    <source>
        <dbReference type="ARBA" id="ARBA00022475"/>
    </source>
</evidence>
<dbReference type="InterPro" id="IPR004623">
    <property type="entry name" value="KdpA"/>
</dbReference>
<feature type="transmembrane region" description="Helical" evidence="9">
    <location>
        <begin position="253"/>
        <end position="273"/>
    </location>
</feature>
<dbReference type="Proteomes" id="UP001268256">
    <property type="component" value="Unassembled WGS sequence"/>
</dbReference>
<dbReference type="PIRSF" id="PIRSF001294">
    <property type="entry name" value="K_ATPaseA"/>
    <property type="match status" value="1"/>
</dbReference>
<protein>
    <recommendedName>
        <fullName evidence="9">Potassium-transporting ATPase potassium-binding subunit</fullName>
    </recommendedName>
    <alternativeName>
        <fullName evidence="9">ATP phosphohydrolase [potassium-transporting] A chain</fullName>
    </alternativeName>
    <alternativeName>
        <fullName evidence="9">Potassium-binding and translocating subunit A</fullName>
    </alternativeName>
    <alternativeName>
        <fullName evidence="9">Potassium-translocating ATPase A chain</fullName>
    </alternativeName>
</protein>
<reference evidence="11" key="1">
    <citation type="submission" date="2023-07" db="EMBL/GenBank/DDBJ databases">
        <authorList>
            <person name="Luz R."/>
            <person name="Cordeiro R."/>
            <person name="Fonseca A."/>
            <person name="Goncalves V."/>
        </authorList>
    </citation>
    <scope>NUCLEOTIDE SEQUENCE [LARGE SCALE GENOMIC DNA]</scope>
    <source>
        <strain evidence="11">BACA0444</strain>
    </source>
</reference>
<keyword evidence="4 9" id="KW-0812">Transmembrane</keyword>
<keyword evidence="11" id="KW-1185">Reference proteome</keyword>
<dbReference type="GO" id="GO:0030955">
    <property type="term" value="F:potassium ion binding"/>
    <property type="evidence" value="ECO:0007669"/>
    <property type="project" value="UniProtKB-UniRule"/>
</dbReference>
<feature type="transmembrane region" description="Helical" evidence="9">
    <location>
        <begin position="6"/>
        <end position="30"/>
    </location>
</feature>
<keyword evidence="3 9" id="KW-0633">Potassium transport</keyword>
<proteinExistence type="inferred from homology"/>
<comment type="similarity">
    <text evidence="9">Belongs to the KdpA family.</text>
</comment>
<evidence type="ECO:0000256" key="5">
    <source>
        <dbReference type="ARBA" id="ARBA00022958"/>
    </source>
</evidence>
<evidence type="ECO:0000256" key="7">
    <source>
        <dbReference type="ARBA" id="ARBA00023065"/>
    </source>
</evidence>
<evidence type="ECO:0000256" key="3">
    <source>
        <dbReference type="ARBA" id="ARBA00022538"/>
    </source>
</evidence>
<evidence type="ECO:0000256" key="9">
    <source>
        <dbReference type="HAMAP-Rule" id="MF_00275"/>
    </source>
</evidence>
<dbReference type="PANTHER" id="PTHR30607:SF2">
    <property type="entry name" value="POTASSIUM-TRANSPORTING ATPASE POTASSIUM-BINDING SUBUNIT"/>
    <property type="match status" value="1"/>
</dbReference>
<feature type="transmembrane region" description="Helical" evidence="9">
    <location>
        <begin position="136"/>
        <end position="158"/>
    </location>
</feature>
<keyword evidence="6 9" id="KW-1133">Transmembrane helix</keyword>
<dbReference type="Pfam" id="PF03814">
    <property type="entry name" value="KdpA"/>
    <property type="match status" value="1"/>
</dbReference>
<dbReference type="RefSeq" id="WP_407682429.1">
    <property type="nucleotide sequence ID" value="NZ_JAVMIP010000017.1"/>
</dbReference>
<name>A0AAE4FV63_9CYAN</name>
<dbReference type="AlphaFoldDB" id="A0AAE4FV63"/>
<sequence>MLLGFLQIILILGILALVASPFGTYMAAVFMGERTKLARICLPLERVLFRGSGINPQISMTAGQYIRALLLSNLVMGVFVFGLQLAQGFLPLNPRGLSAPSWDLAVHTAVSFVTNTNQQHYSGETTYSYLTQAGGLGYLMFTSAATGIAVAIAFIRGLTGQPLGNFYQDLVLAITRILLPISVIGAIVLVIAGVPETLAGPAEVTTLEGATQFIARGPVAHFEIIKQLGENGGGFFGINSAHPFENPNNFTNLLETVIMLVIPMGLVITYGVMAGNPKQGWLLFGLVFMIFGLLIAITAIGEAEGNPLVNKLLGESAANLEGKEVRFGWALTALWAVATTGTMCGAVNGMHDSLMPPGGFSTLSDMFLQIIWGGQGTGTAYLFVFLILTVFLTGLMVGRTPEFLGRKIEKQEIVLASVILLIHPIAILIPAAITLAFPEQLAGISNPGFHGISQVIYEYASAAANNGSGFEGLGDNTLWWNLSTTFSLLAGRYVPILALVFLAESLSQKQPVPETIGTLRTDTVLFTAVTGGSILILGALTFLPVLALGPIAEAFEIVRLSSG</sequence>
<evidence type="ECO:0000256" key="1">
    <source>
        <dbReference type="ARBA" id="ARBA00022448"/>
    </source>
</evidence>
<evidence type="ECO:0000313" key="11">
    <source>
        <dbReference type="Proteomes" id="UP001268256"/>
    </source>
</evidence>
<keyword evidence="8 9" id="KW-0472">Membrane</keyword>
<organism evidence="10 11">
    <name type="scientific">Pseudocalidococcus azoricus BACA0444</name>
    <dbReference type="NCBI Taxonomy" id="2918990"/>
    <lineage>
        <taxon>Bacteria</taxon>
        <taxon>Bacillati</taxon>
        <taxon>Cyanobacteriota</taxon>
        <taxon>Cyanophyceae</taxon>
        <taxon>Acaryochloridales</taxon>
        <taxon>Thermosynechococcaceae</taxon>
        <taxon>Pseudocalidococcus</taxon>
        <taxon>Pseudocalidococcus azoricus</taxon>
    </lineage>
</organism>
<comment type="subunit">
    <text evidence="9">The system is composed of three essential subunits: KdpA, KdpB and KdpC.</text>
</comment>
<feature type="transmembrane region" description="Helical" evidence="9">
    <location>
        <begin position="170"/>
        <end position="194"/>
    </location>
</feature>
<feature type="transmembrane region" description="Helical" evidence="9">
    <location>
        <begin position="380"/>
        <end position="401"/>
    </location>
</feature>
<keyword evidence="1 9" id="KW-0813">Transport</keyword>
<keyword evidence="7 9" id="KW-0406">Ion transport</keyword>
<evidence type="ECO:0000256" key="8">
    <source>
        <dbReference type="ARBA" id="ARBA00023136"/>
    </source>
</evidence>
<comment type="function">
    <text evidence="9">Part of the high-affinity ATP-driven potassium transport (or Kdp) system, which catalyzes the hydrolysis of ATP coupled with the electrogenic transport of potassium into the cytoplasm. This subunit binds the extracellular potassium ions and delivers the ions to the membrane domain of KdpB through an intramembrane tunnel.</text>
</comment>
<dbReference type="GO" id="GO:0005886">
    <property type="term" value="C:plasma membrane"/>
    <property type="evidence" value="ECO:0007669"/>
    <property type="project" value="UniProtKB-SubCell"/>
</dbReference>
<dbReference type="GO" id="GO:0008556">
    <property type="term" value="F:P-type potassium transmembrane transporter activity"/>
    <property type="evidence" value="ECO:0007669"/>
    <property type="project" value="InterPro"/>
</dbReference>
<evidence type="ECO:0000256" key="4">
    <source>
        <dbReference type="ARBA" id="ARBA00022692"/>
    </source>
</evidence>
<dbReference type="NCBIfam" id="TIGR00680">
    <property type="entry name" value="kdpA"/>
    <property type="match status" value="1"/>
</dbReference>
<evidence type="ECO:0000256" key="6">
    <source>
        <dbReference type="ARBA" id="ARBA00022989"/>
    </source>
</evidence>
<comment type="subcellular location">
    <subcellularLocation>
        <location evidence="9">Cell membrane</location>
        <topology evidence="9">Multi-pass membrane protein</topology>
    </subcellularLocation>
</comment>
<comment type="caution">
    <text evidence="10">The sequence shown here is derived from an EMBL/GenBank/DDBJ whole genome shotgun (WGS) entry which is preliminary data.</text>
</comment>